<evidence type="ECO:0000259" key="4">
    <source>
        <dbReference type="Pfam" id="PF00685"/>
    </source>
</evidence>
<gene>
    <name evidence="5" type="ORF">PoB_006057600</name>
</gene>
<evidence type="ECO:0000256" key="2">
    <source>
        <dbReference type="ARBA" id="ARBA00022679"/>
    </source>
</evidence>
<dbReference type="InterPro" id="IPR027417">
    <property type="entry name" value="P-loop_NTPase"/>
</dbReference>
<dbReference type="SUPFAM" id="SSF52540">
    <property type="entry name" value="P-loop containing nucleoside triphosphate hydrolases"/>
    <property type="match status" value="1"/>
</dbReference>
<name>A0AAV4CQE0_9GAST</name>
<dbReference type="InterPro" id="IPR000863">
    <property type="entry name" value="Sulfotransferase_dom"/>
</dbReference>
<proteinExistence type="inferred from homology"/>
<dbReference type="EMBL" id="BLXT01006874">
    <property type="protein sequence ID" value="GFO34071.1"/>
    <property type="molecule type" value="Genomic_DNA"/>
</dbReference>
<comment type="caution">
    <text evidence="5">The sequence shown here is derived from an EMBL/GenBank/DDBJ whole genome shotgun (WGS) entry which is preliminary data.</text>
</comment>
<keyword evidence="2" id="KW-0808">Transferase</keyword>
<dbReference type="AlphaFoldDB" id="A0AAV4CQE0"/>
<comment type="similarity">
    <text evidence="1">Belongs to the sulfotransferase 1 family.</text>
</comment>
<sequence length="174" mass="19463">MSSQHDSSNGLDHNDNGSDVKSAEGPGYKSEVESSNPYHFPDFTLPTGIVYNSVPVMKFPVKDDPLTHIQNIRALSLREDDVIITAYPKCGTHWVAEILHMLTSGSTSYCSRTKEFTMLEFLNDLPSLEAFESPRLLNSHLYMAHLPEQILGKKVKVRDMCAAGQWDWPGEGHV</sequence>
<dbReference type="GO" id="GO:0008146">
    <property type="term" value="F:sulfotransferase activity"/>
    <property type="evidence" value="ECO:0007669"/>
    <property type="project" value="InterPro"/>
</dbReference>
<feature type="region of interest" description="Disordered" evidence="3">
    <location>
        <begin position="1"/>
        <end position="33"/>
    </location>
</feature>
<dbReference type="PANTHER" id="PTHR11783">
    <property type="entry name" value="SULFOTRANSFERASE SULT"/>
    <property type="match status" value="1"/>
</dbReference>
<organism evidence="5 6">
    <name type="scientific">Plakobranchus ocellatus</name>
    <dbReference type="NCBI Taxonomy" id="259542"/>
    <lineage>
        <taxon>Eukaryota</taxon>
        <taxon>Metazoa</taxon>
        <taxon>Spiralia</taxon>
        <taxon>Lophotrochozoa</taxon>
        <taxon>Mollusca</taxon>
        <taxon>Gastropoda</taxon>
        <taxon>Heterobranchia</taxon>
        <taxon>Euthyneura</taxon>
        <taxon>Panpulmonata</taxon>
        <taxon>Sacoglossa</taxon>
        <taxon>Placobranchoidea</taxon>
        <taxon>Plakobranchidae</taxon>
        <taxon>Plakobranchus</taxon>
    </lineage>
</organism>
<dbReference type="Gene3D" id="3.40.50.300">
    <property type="entry name" value="P-loop containing nucleotide triphosphate hydrolases"/>
    <property type="match status" value="1"/>
</dbReference>
<evidence type="ECO:0000313" key="6">
    <source>
        <dbReference type="Proteomes" id="UP000735302"/>
    </source>
</evidence>
<protein>
    <submittedName>
        <fullName evidence="5">Sulfotransferase 1c4</fullName>
    </submittedName>
</protein>
<dbReference type="Pfam" id="PF00685">
    <property type="entry name" value="Sulfotransfer_1"/>
    <property type="match status" value="1"/>
</dbReference>
<evidence type="ECO:0000313" key="5">
    <source>
        <dbReference type="EMBL" id="GFO34071.1"/>
    </source>
</evidence>
<keyword evidence="6" id="KW-1185">Reference proteome</keyword>
<accession>A0AAV4CQE0</accession>
<evidence type="ECO:0000256" key="3">
    <source>
        <dbReference type="SAM" id="MobiDB-lite"/>
    </source>
</evidence>
<feature type="domain" description="Sulfotransferase" evidence="4">
    <location>
        <begin position="80"/>
        <end position="157"/>
    </location>
</feature>
<evidence type="ECO:0000256" key="1">
    <source>
        <dbReference type="ARBA" id="ARBA00005771"/>
    </source>
</evidence>
<reference evidence="5 6" key="1">
    <citation type="journal article" date="2021" name="Elife">
        <title>Chloroplast acquisition without the gene transfer in kleptoplastic sea slugs, Plakobranchus ocellatus.</title>
        <authorList>
            <person name="Maeda T."/>
            <person name="Takahashi S."/>
            <person name="Yoshida T."/>
            <person name="Shimamura S."/>
            <person name="Takaki Y."/>
            <person name="Nagai Y."/>
            <person name="Toyoda A."/>
            <person name="Suzuki Y."/>
            <person name="Arimoto A."/>
            <person name="Ishii H."/>
            <person name="Satoh N."/>
            <person name="Nishiyama T."/>
            <person name="Hasebe M."/>
            <person name="Maruyama T."/>
            <person name="Minagawa J."/>
            <person name="Obokata J."/>
            <person name="Shigenobu S."/>
        </authorList>
    </citation>
    <scope>NUCLEOTIDE SEQUENCE [LARGE SCALE GENOMIC DNA]</scope>
</reference>
<feature type="compositionally biased region" description="Basic and acidic residues" evidence="3">
    <location>
        <begin position="12"/>
        <end position="22"/>
    </location>
</feature>
<dbReference type="Proteomes" id="UP000735302">
    <property type="component" value="Unassembled WGS sequence"/>
</dbReference>
<feature type="compositionally biased region" description="Polar residues" evidence="3">
    <location>
        <begin position="1"/>
        <end position="11"/>
    </location>
</feature>